<dbReference type="AlphaFoldDB" id="A0A6G7Y5I1"/>
<feature type="compositionally biased region" description="Basic residues" evidence="2">
    <location>
        <begin position="129"/>
        <end position="145"/>
    </location>
</feature>
<dbReference type="InterPro" id="IPR000352">
    <property type="entry name" value="Pep_chain_release_fac_I"/>
</dbReference>
<evidence type="ECO:0000313" key="4">
    <source>
        <dbReference type="EMBL" id="QIK71969.1"/>
    </source>
</evidence>
<dbReference type="PANTHER" id="PTHR47814:SF1">
    <property type="entry name" value="PEPTIDYL-TRNA HYDROLASE ARFB"/>
    <property type="match status" value="1"/>
</dbReference>
<feature type="domain" description="Prokaryotic-type class I peptide chain release factors" evidence="3">
    <location>
        <begin position="16"/>
        <end position="141"/>
    </location>
</feature>
<evidence type="ECO:0000313" key="5">
    <source>
        <dbReference type="Proteomes" id="UP000501058"/>
    </source>
</evidence>
<dbReference type="EC" id="3.1.1.29" evidence="4"/>
<dbReference type="Gene3D" id="3.30.160.20">
    <property type="match status" value="1"/>
</dbReference>
<organism evidence="4 5">
    <name type="scientific">Propioniciclava coleopterorum</name>
    <dbReference type="NCBI Taxonomy" id="2714937"/>
    <lineage>
        <taxon>Bacteria</taxon>
        <taxon>Bacillati</taxon>
        <taxon>Actinomycetota</taxon>
        <taxon>Actinomycetes</taxon>
        <taxon>Propionibacteriales</taxon>
        <taxon>Propionibacteriaceae</taxon>
        <taxon>Propioniciclava</taxon>
    </lineage>
</organism>
<dbReference type="RefSeq" id="WP_166232873.1">
    <property type="nucleotide sequence ID" value="NZ_CP049865.1"/>
</dbReference>
<dbReference type="SUPFAM" id="SSF75620">
    <property type="entry name" value="Release factor"/>
    <property type="match status" value="1"/>
</dbReference>
<dbReference type="PANTHER" id="PTHR47814">
    <property type="entry name" value="PEPTIDYL-TRNA HYDROLASE ARFB"/>
    <property type="match status" value="1"/>
</dbReference>
<feature type="region of interest" description="Disordered" evidence="2">
    <location>
        <begin position="102"/>
        <end position="145"/>
    </location>
</feature>
<comment type="similarity">
    <text evidence="1">Belongs to the prokaryotic/mitochondrial release factor family.</text>
</comment>
<reference evidence="4 5" key="1">
    <citation type="submission" date="2020-03" db="EMBL/GenBank/DDBJ databases">
        <title>Propioniciclava sp. nov., isolated from Hydrophilus acuminatus.</title>
        <authorList>
            <person name="Hyun D.-W."/>
            <person name="Bae J.-W."/>
        </authorList>
    </citation>
    <scope>NUCLEOTIDE SEQUENCE [LARGE SCALE GENOMIC DNA]</scope>
    <source>
        <strain evidence="4 5">HDW11</strain>
    </source>
</reference>
<proteinExistence type="inferred from homology"/>
<protein>
    <submittedName>
        <fullName evidence="4">Aminoacyl-tRNA hydrolase</fullName>
        <ecNumber evidence="4">3.1.1.29</ecNumber>
    </submittedName>
</protein>
<dbReference type="EMBL" id="CP049865">
    <property type="protein sequence ID" value="QIK71969.1"/>
    <property type="molecule type" value="Genomic_DNA"/>
</dbReference>
<evidence type="ECO:0000259" key="3">
    <source>
        <dbReference type="Pfam" id="PF00472"/>
    </source>
</evidence>
<dbReference type="Proteomes" id="UP000501058">
    <property type="component" value="Chromosome"/>
</dbReference>
<dbReference type="GO" id="GO:0003747">
    <property type="term" value="F:translation release factor activity"/>
    <property type="evidence" value="ECO:0007669"/>
    <property type="project" value="InterPro"/>
</dbReference>
<keyword evidence="4" id="KW-0378">Hydrolase</keyword>
<dbReference type="GO" id="GO:0072344">
    <property type="term" value="P:rescue of stalled ribosome"/>
    <property type="evidence" value="ECO:0007669"/>
    <property type="project" value="TreeGrafter"/>
</dbReference>
<gene>
    <name evidence="4" type="primary">arfB</name>
    <name evidence="4" type="ORF">G7070_06445</name>
</gene>
<dbReference type="GO" id="GO:0043022">
    <property type="term" value="F:ribosome binding"/>
    <property type="evidence" value="ECO:0007669"/>
    <property type="project" value="TreeGrafter"/>
</dbReference>
<keyword evidence="5" id="KW-1185">Reference proteome</keyword>
<dbReference type="InterPro" id="IPR045853">
    <property type="entry name" value="Pep_chain_release_fac_I_sf"/>
</dbReference>
<dbReference type="KEGG" id="prv:G7070_06445"/>
<evidence type="ECO:0000256" key="2">
    <source>
        <dbReference type="SAM" id="MobiDB-lite"/>
    </source>
</evidence>
<name>A0A6G7Y5I1_9ACTN</name>
<dbReference type="Pfam" id="PF00472">
    <property type="entry name" value="RF-1"/>
    <property type="match status" value="1"/>
</dbReference>
<evidence type="ECO:0000256" key="1">
    <source>
        <dbReference type="ARBA" id="ARBA00010835"/>
    </source>
</evidence>
<accession>A0A6G7Y5I1</accession>
<dbReference type="GO" id="GO:0004045">
    <property type="term" value="F:peptidyl-tRNA hydrolase activity"/>
    <property type="evidence" value="ECO:0007669"/>
    <property type="project" value="UniProtKB-EC"/>
</dbReference>
<sequence length="145" mass="16083">MSDLHVPPGPGIPLGLTIPGRELSERFARASGPGGQGVNTTDSRVQLSWDLGASTAVSAAQRDRLFDRLETRLVGTTLTIDAAEYRSQRRNRTAARERLAAIVRGALAPPPPKRRPRRPSRASIERRLAEKRHRSQLKQSRHRPD</sequence>
<dbReference type="NCBIfam" id="NF006718">
    <property type="entry name" value="PRK09256.1"/>
    <property type="match status" value="1"/>
</dbReference>